<evidence type="ECO:0000313" key="4">
    <source>
        <dbReference type="EMBL" id="MBL0005319.1"/>
    </source>
</evidence>
<dbReference type="PANTHER" id="PTHR34595:SF7">
    <property type="entry name" value="SLL1039 PROTEIN"/>
    <property type="match status" value="1"/>
</dbReference>
<name>A0A935M9Y7_9MICO</name>
<proteinExistence type="predicted"/>
<organism evidence="3 6">
    <name type="scientific">Candidatus Phosphoribacter hodrii</name>
    <dbReference type="NCBI Taxonomy" id="2953743"/>
    <lineage>
        <taxon>Bacteria</taxon>
        <taxon>Bacillati</taxon>
        <taxon>Actinomycetota</taxon>
        <taxon>Actinomycetes</taxon>
        <taxon>Micrococcales</taxon>
        <taxon>Dermatophilaceae</taxon>
        <taxon>Candidatus Phosphoribacter</taxon>
    </lineage>
</organism>
<dbReference type="EMBL" id="JADJIB010000002">
    <property type="protein sequence ID" value="MBK7273193.1"/>
    <property type="molecule type" value="Genomic_DNA"/>
</dbReference>
<dbReference type="EMBL" id="JADKGK010000024">
    <property type="protein sequence ID" value="MBL0005319.1"/>
    <property type="molecule type" value="Genomic_DNA"/>
</dbReference>
<feature type="domain" description="DUF403" evidence="1">
    <location>
        <begin position="1"/>
        <end position="294"/>
    </location>
</feature>
<protein>
    <submittedName>
        <fullName evidence="3">Alpha-E domain-containing protein</fullName>
    </submittedName>
</protein>
<evidence type="ECO:0000313" key="3">
    <source>
        <dbReference type="EMBL" id="MBK7273193.1"/>
    </source>
</evidence>
<dbReference type="AlphaFoldDB" id="A0A935M9Y7"/>
<comment type="caution">
    <text evidence="3">The sequence shown here is derived from an EMBL/GenBank/DDBJ whole genome shotgun (WGS) entry which is preliminary data.</text>
</comment>
<dbReference type="Proteomes" id="UP000718281">
    <property type="component" value="Unassembled WGS sequence"/>
</dbReference>
<evidence type="ECO:0000313" key="6">
    <source>
        <dbReference type="Proteomes" id="UP000726105"/>
    </source>
</evidence>
<reference evidence="5 6" key="1">
    <citation type="submission" date="2020-10" db="EMBL/GenBank/DDBJ databases">
        <title>Connecting structure to function with the recovery of over 1000 high-quality activated sludge metagenome-assembled genomes encoding full-length rRNA genes using long-read sequencing.</title>
        <authorList>
            <person name="Singleton C.M."/>
            <person name="Petriglieri F."/>
            <person name="Kristensen J.M."/>
            <person name="Kirkegaard R.H."/>
            <person name="Michaelsen T.Y."/>
            <person name="Andersen M.H."/>
            <person name="Karst S.M."/>
            <person name="Dueholm M.S."/>
            <person name="Nielsen P.H."/>
            <person name="Albertsen M."/>
        </authorList>
    </citation>
    <scope>NUCLEOTIDE SEQUENCE [LARGE SCALE GENOMIC DNA]</scope>
    <source>
        <strain evidence="2">AalE_18-Q3-R2-46_BAT3C.188</strain>
        <strain evidence="3">Ega_18-Q3-R5-49_MAXAC.001</strain>
        <strain evidence="4">Ribe_18-Q3-R11-54_MAXAC.001</strain>
    </source>
</reference>
<dbReference type="Pfam" id="PF04168">
    <property type="entry name" value="Alpha-E"/>
    <property type="match status" value="1"/>
</dbReference>
<dbReference type="Proteomes" id="UP000886632">
    <property type="component" value="Unassembled WGS sequence"/>
</dbReference>
<dbReference type="Proteomes" id="UP000726105">
    <property type="component" value="Unassembled WGS sequence"/>
</dbReference>
<gene>
    <name evidence="2" type="ORF">IPF40_07185</name>
    <name evidence="3" type="ORF">IPI13_08470</name>
    <name evidence="4" type="ORF">IPP00_15520</name>
</gene>
<evidence type="ECO:0000259" key="1">
    <source>
        <dbReference type="Pfam" id="PF04168"/>
    </source>
</evidence>
<accession>A0A935M9Y7</accession>
<sequence length="307" mass="34108">MLSRIAESLYWIGRYLERAEDTSRLLDVQLHLSVEDPVIDARASADRLLTVMGIDHEGPASEDLVLRRLCHDPDSPASIVSALKGARESARRSRETVSTEMWEAINTTWYAVQRGELAKVRPALAFRWVRERCAVITATADGTMSHDQGWYFLVLGRSLERIDMTARLAASAATGPAATAWSSTLRACGAHHAFVRGHHDQDSDSEAAEFLLLDRLFPRSIVHTLDTAMDALDRLTPPERRGLTEDEVARTLGRARAELEYRTRGEVLLDLPERMAELQITCARANAAISARYFEGAVAAEWRGGAQ</sequence>
<dbReference type="PANTHER" id="PTHR34595">
    <property type="entry name" value="BLR5612 PROTEIN"/>
    <property type="match status" value="1"/>
</dbReference>
<dbReference type="InterPro" id="IPR051680">
    <property type="entry name" value="ATP-dep_Glu-Cys_Ligase-2"/>
</dbReference>
<evidence type="ECO:0000313" key="5">
    <source>
        <dbReference type="Proteomes" id="UP000718281"/>
    </source>
</evidence>
<dbReference type="InterPro" id="IPR007296">
    <property type="entry name" value="DUF403"/>
</dbReference>
<dbReference type="EMBL" id="JADIXZ010000004">
    <property type="protein sequence ID" value="MBK6300831.1"/>
    <property type="molecule type" value="Genomic_DNA"/>
</dbReference>
<evidence type="ECO:0000313" key="2">
    <source>
        <dbReference type="EMBL" id="MBK6300831.1"/>
    </source>
</evidence>